<feature type="transmembrane region" description="Helical" evidence="10">
    <location>
        <begin position="274"/>
        <end position="292"/>
    </location>
</feature>
<feature type="region of interest" description="Disordered" evidence="9">
    <location>
        <begin position="673"/>
        <end position="699"/>
    </location>
</feature>
<keyword evidence="6" id="KW-0560">Oxidoreductase</keyword>
<comment type="cofactor">
    <cofactor evidence="1">
        <name>heme b</name>
        <dbReference type="ChEBI" id="CHEBI:60344"/>
    </cofactor>
</comment>
<comment type="similarity">
    <text evidence="8">Belongs to the DyP-type peroxidase family.</text>
</comment>
<dbReference type="Proteomes" id="UP000622552">
    <property type="component" value="Unassembled WGS sequence"/>
</dbReference>
<keyword evidence="10" id="KW-0472">Membrane</keyword>
<dbReference type="EMBL" id="JADOUF010000001">
    <property type="protein sequence ID" value="MBG6137864.1"/>
    <property type="molecule type" value="Genomic_DNA"/>
</dbReference>
<keyword evidence="15" id="KW-1185">Reference proteome</keyword>
<feature type="transmembrane region" description="Helical" evidence="10">
    <location>
        <begin position="213"/>
        <end position="234"/>
    </location>
</feature>
<dbReference type="InterPro" id="IPR048328">
    <property type="entry name" value="Dyp_perox_C"/>
</dbReference>
<dbReference type="InterPro" id="IPR006314">
    <property type="entry name" value="Dyp_peroxidase"/>
</dbReference>
<dbReference type="PROSITE" id="PS51404">
    <property type="entry name" value="DYP_PEROXIDASE"/>
    <property type="match status" value="1"/>
</dbReference>
<dbReference type="GO" id="GO:0046872">
    <property type="term" value="F:metal ion binding"/>
    <property type="evidence" value="ECO:0007669"/>
    <property type="project" value="UniProtKB-KW"/>
</dbReference>
<evidence type="ECO:0000256" key="11">
    <source>
        <dbReference type="SAM" id="SignalP"/>
    </source>
</evidence>
<dbReference type="RefSeq" id="WP_197004681.1">
    <property type="nucleotide sequence ID" value="NZ_BONS01000017.1"/>
</dbReference>
<evidence type="ECO:0000256" key="3">
    <source>
        <dbReference type="ARBA" id="ARBA00022617"/>
    </source>
</evidence>
<name>A0A8J7GSI1_9ACTN</name>
<evidence type="ECO:0000256" key="10">
    <source>
        <dbReference type="SAM" id="Phobius"/>
    </source>
</evidence>
<feature type="transmembrane region" description="Helical" evidence="10">
    <location>
        <begin position="187"/>
        <end position="206"/>
    </location>
</feature>
<gene>
    <name evidence="14" type="ORF">IW245_004058</name>
</gene>
<evidence type="ECO:0000256" key="4">
    <source>
        <dbReference type="ARBA" id="ARBA00022723"/>
    </source>
</evidence>
<keyword evidence="10" id="KW-0812">Transmembrane</keyword>
<dbReference type="AlphaFoldDB" id="A0A8J7GSI1"/>
<evidence type="ECO:0000259" key="12">
    <source>
        <dbReference type="Pfam" id="PF04261"/>
    </source>
</evidence>
<dbReference type="Pfam" id="PF20628">
    <property type="entry name" value="Dyp_perox_C"/>
    <property type="match status" value="1"/>
</dbReference>
<dbReference type="GO" id="GO:0005829">
    <property type="term" value="C:cytosol"/>
    <property type="evidence" value="ECO:0007669"/>
    <property type="project" value="TreeGrafter"/>
</dbReference>
<evidence type="ECO:0000256" key="9">
    <source>
        <dbReference type="SAM" id="MobiDB-lite"/>
    </source>
</evidence>
<evidence type="ECO:0000256" key="6">
    <source>
        <dbReference type="ARBA" id="ARBA00023002"/>
    </source>
</evidence>
<evidence type="ECO:0000259" key="13">
    <source>
        <dbReference type="Pfam" id="PF20628"/>
    </source>
</evidence>
<feature type="transmembrane region" description="Helical" evidence="10">
    <location>
        <begin position="246"/>
        <end position="267"/>
    </location>
</feature>
<evidence type="ECO:0000256" key="1">
    <source>
        <dbReference type="ARBA" id="ARBA00001970"/>
    </source>
</evidence>
<keyword evidence="7" id="KW-0408">Iron</keyword>
<dbReference type="Pfam" id="PF04261">
    <property type="entry name" value="Dyp_perox_N"/>
    <property type="match status" value="1"/>
</dbReference>
<evidence type="ECO:0000256" key="7">
    <source>
        <dbReference type="ARBA" id="ARBA00023004"/>
    </source>
</evidence>
<organism evidence="14 15">
    <name type="scientific">Longispora fulva</name>
    <dbReference type="NCBI Taxonomy" id="619741"/>
    <lineage>
        <taxon>Bacteria</taxon>
        <taxon>Bacillati</taxon>
        <taxon>Actinomycetota</taxon>
        <taxon>Actinomycetes</taxon>
        <taxon>Micromonosporales</taxon>
        <taxon>Micromonosporaceae</taxon>
        <taxon>Longispora</taxon>
    </lineage>
</organism>
<dbReference type="NCBIfam" id="TIGR01413">
    <property type="entry name" value="Dyp_perox_fam"/>
    <property type="match status" value="1"/>
</dbReference>
<reference evidence="14" key="1">
    <citation type="submission" date="2020-11" db="EMBL/GenBank/DDBJ databases">
        <title>Sequencing the genomes of 1000 actinobacteria strains.</title>
        <authorList>
            <person name="Klenk H.-P."/>
        </authorList>
    </citation>
    <scope>NUCLEOTIDE SEQUENCE</scope>
    <source>
        <strain evidence="14">DSM 45356</strain>
    </source>
</reference>
<feature type="chain" id="PRO_5035316930" evidence="11">
    <location>
        <begin position="25"/>
        <end position="797"/>
    </location>
</feature>
<sequence length="797" mass="82333">MRRLALLIAAFAALVVLPASPASAHTVGGVGATNFHTTLSALSPAAPGVRLAVIENGSRLELRNTGPTEVTVRGYADEPYLRVGPDGVYENRQSPAAYLNQSRYAQVTVPPGVSPKNQPDWHKVADEPVYRWHDHRIHWMLNTLPPAVAAAPTEAHRITAWSITLVQDGRPLTATGTLEWRPGPQPWGWFAAVGLGILAVGAIGALRRPYRALIAATVAMIAADVVHAAGIALVTPGSVLDRIGAFVGGDLLQITCWFVLVLALLALRKGYVVGAWLAAGGAAMIALTSGMSDAPVFWRSSAPFAWSAALNRGTLAVTVALGFGLLVALPFVVRSQKAVAGVGSDGGGEAGEAAVPGDVGPGVGGAPAPPTPGDPAEPVTPDDPAGSGTPDGPGAEDPAPVASSDVPRRRFVEIAGAAGLGGVAGAALGYASAPDRPTEPVAPPTRTGQEKVAFHGPHQAGILSPARRQAQGWIGAFDLVDGAGTPAARELLRRWTDAARALTSGRRAVVDNLISAGLGPASLTVTVGFGPTFFDKLGLTRPEALAPLPAFAGERLDPARGDGDLGVVIAAEDPLVVQEAVRTLTRLAAGVARPRWGMSGFGAAKGSAADDGATQRNLMGFLDGTGNPKPAEQVFVTDGPAWLRGGSYLVFRRIRMLLDDWDATTVDRQAQVIGRRKDSGAPTTGGTETTPADFGAQEPGGGLVIRPDAHVRLATPAFNNGAAMVRRGFSYADGPGDSGLLFLAWQADPRRGFIPVQRRLVDADALNAFIRHETSALFAMPAGVDATGYLGQGLLDA</sequence>
<dbReference type="InterPro" id="IPR011008">
    <property type="entry name" value="Dimeric_a/b-barrel"/>
</dbReference>
<dbReference type="SUPFAM" id="SSF54909">
    <property type="entry name" value="Dimeric alpha+beta barrel"/>
    <property type="match status" value="1"/>
</dbReference>
<evidence type="ECO:0000313" key="15">
    <source>
        <dbReference type="Proteomes" id="UP000622552"/>
    </source>
</evidence>
<feature type="compositionally biased region" description="Low complexity" evidence="9">
    <location>
        <begin position="680"/>
        <end position="692"/>
    </location>
</feature>
<dbReference type="PANTHER" id="PTHR30521:SF4">
    <property type="entry name" value="DEFERROCHELATASE"/>
    <property type="match status" value="1"/>
</dbReference>
<evidence type="ECO:0000313" key="14">
    <source>
        <dbReference type="EMBL" id="MBG6137864.1"/>
    </source>
</evidence>
<protein>
    <submittedName>
        <fullName evidence="14">Deferrochelatase/peroxidase EfeB</fullName>
    </submittedName>
</protein>
<keyword evidence="3" id="KW-0349">Heme</keyword>
<keyword evidence="4" id="KW-0479">Metal-binding</keyword>
<accession>A0A8J7GSI1</accession>
<feature type="transmembrane region" description="Helical" evidence="10">
    <location>
        <begin position="411"/>
        <end position="431"/>
    </location>
</feature>
<evidence type="ECO:0000256" key="8">
    <source>
        <dbReference type="ARBA" id="ARBA00025737"/>
    </source>
</evidence>
<dbReference type="GO" id="GO:0004601">
    <property type="term" value="F:peroxidase activity"/>
    <property type="evidence" value="ECO:0007669"/>
    <property type="project" value="UniProtKB-KW"/>
</dbReference>
<feature type="domain" description="Dyp-type peroxidase C-terminal" evidence="13">
    <location>
        <begin position="614"/>
        <end position="784"/>
    </location>
</feature>
<keyword evidence="10" id="KW-1133">Transmembrane helix</keyword>
<feature type="signal peptide" evidence="11">
    <location>
        <begin position="1"/>
        <end position="24"/>
    </location>
</feature>
<dbReference type="GO" id="GO:0020037">
    <property type="term" value="F:heme binding"/>
    <property type="evidence" value="ECO:0007669"/>
    <property type="project" value="InterPro"/>
</dbReference>
<evidence type="ECO:0000256" key="2">
    <source>
        <dbReference type="ARBA" id="ARBA00022559"/>
    </source>
</evidence>
<dbReference type="InterPro" id="IPR048327">
    <property type="entry name" value="Dyp_perox_N"/>
</dbReference>
<dbReference type="PANTHER" id="PTHR30521">
    <property type="entry name" value="DEFERROCHELATASE/PEROXIDASE"/>
    <property type="match status" value="1"/>
</dbReference>
<feature type="domain" description="Dyp-type peroxidase N-terminal" evidence="12">
    <location>
        <begin position="459"/>
        <end position="601"/>
    </location>
</feature>
<feature type="region of interest" description="Disordered" evidence="9">
    <location>
        <begin position="343"/>
        <end position="406"/>
    </location>
</feature>
<comment type="caution">
    <text evidence="14">The sequence shown here is derived from an EMBL/GenBank/DDBJ whole genome shotgun (WGS) entry which is preliminary data.</text>
</comment>
<keyword evidence="2" id="KW-0575">Peroxidase</keyword>
<feature type="transmembrane region" description="Helical" evidence="10">
    <location>
        <begin position="312"/>
        <end position="333"/>
    </location>
</feature>
<proteinExistence type="inferred from homology"/>
<evidence type="ECO:0000256" key="5">
    <source>
        <dbReference type="ARBA" id="ARBA00022729"/>
    </source>
</evidence>
<keyword evidence="5 11" id="KW-0732">Signal</keyword>